<keyword evidence="8" id="KW-0496">Mitochondrion</keyword>
<dbReference type="GO" id="GO:0005743">
    <property type="term" value="C:mitochondrial inner membrane"/>
    <property type="evidence" value="ECO:0007669"/>
    <property type="project" value="UniProtKB-SubCell"/>
</dbReference>
<dbReference type="RefSeq" id="XP_021884508.1">
    <property type="nucleotide sequence ID" value="XM_022027550.1"/>
</dbReference>
<dbReference type="PROSITE" id="PS50920">
    <property type="entry name" value="SOLCAR"/>
    <property type="match status" value="3"/>
</dbReference>
<dbReference type="PANTHER" id="PTHR46356">
    <property type="entry name" value="MITOCHONDRIAL 2-OXODICARBOXYLATE CARRIER"/>
    <property type="match status" value="1"/>
</dbReference>
<keyword evidence="3 11" id="KW-0813">Transport</keyword>
<keyword evidence="9 10" id="KW-0472">Membrane</keyword>
<evidence type="ECO:0000256" key="3">
    <source>
        <dbReference type="ARBA" id="ARBA00022448"/>
    </source>
</evidence>
<comment type="similarity">
    <text evidence="2 11">Belongs to the mitochondrial carrier (TC 2.A.29) family.</text>
</comment>
<evidence type="ECO:0000256" key="5">
    <source>
        <dbReference type="ARBA" id="ARBA00022737"/>
    </source>
</evidence>
<dbReference type="InParanoid" id="A0A1Y2GWV5"/>
<dbReference type="PRINTS" id="PR00926">
    <property type="entry name" value="MITOCARRIER"/>
</dbReference>
<dbReference type="AlphaFoldDB" id="A0A1Y2GWV5"/>
<organism evidence="12 13">
    <name type="scientific">Lobosporangium transversale</name>
    <dbReference type="NCBI Taxonomy" id="64571"/>
    <lineage>
        <taxon>Eukaryota</taxon>
        <taxon>Fungi</taxon>
        <taxon>Fungi incertae sedis</taxon>
        <taxon>Mucoromycota</taxon>
        <taxon>Mortierellomycotina</taxon>
        <taxon>Mortierellomycetes</taxon>
        <taxon>Mortierellales</taxon>
        <taxon>Mortierellaceae</taxon>
        <taxon>Lobosporangium</taxon>
    </lineage>
</organism>
<keyword evidence="13" id="KW-1185">Reference proteome</keyword>
<name>A0A1Y2GWV5_9FUNG</name>
<keyword evidence="7" id="KW-1133">Transmembrane helix</keyword>
<gene>
    <name evidence="12" type="ORF">BCR41DRAFT_384317</name>
</gene>
<evidence type="ECO:0000256" key="7">
    <source>
        <dbReference type="ARBA" id="ARBA00022989"/>
    </source>
</evidence>
<evidence type="ECO:0000256" key="2">
    <source>
        <dbReference type="ARBA" id="ARBA00006375"/>
    </source>
</evidence>
<dbReference type="InterPro" id="IPR023395">
    <property type="entry name" value="MCP_dom_sf"/>
</dbReference>
<keyword evidence="5" id="KW-0677">Repeat</keyword>
<dbReference type="OrthoDB" id="434783at2759"/>
<dbReference type="SUPFAM" id="SSF103506">
    <property type="entry name" value="Mitochondrial carrier"/>
    <property type="match status" value="1"/>
</dbReference>
<accession>A0A1Y2GWV5</accession>
<keyword evidence="4 10" id="KW-0812">Transmembrane</keyword>
<feature type="repeat" description="Solcar" evidence="10">
    <location>
        <begin position="141"/>
        <end position="227"/>
    </location>
</feature>
<dbReference type="InterPro" id="IPR002067">
    <property type="entry name" value="MCP"/>
</dbReference>
<feature type="repeat" description="Solcar" evidence="10">
    <location>
        <begin position="238"/>
        <end position="325"/>
    </location>
</feature>
<comment type="caution">
    <text evidence="12">The sequence shown here is derived from an EMBL/GenBank/DDBJ whole genome shotgun (WGS) entry which is preliminary data.</text>
</comment>
<evidence type="ECO:0000256" key="9">
    <source>
        <dbReference type="ARBA" id="ARBA00023136"/>
    </source>
</evidence>
<evidence type="ECO:0000256" key="6">
    <source>
        <dbReference type="ARBA" id="ARBA00022792"/>
    </source>
</evidence>
<evidence type="ECO:0000256" key="10">
    <source>
        <dbReference type="PROSITE-ProRule" id="PRU00282"/>
    </source>
</evidence>
<dbReference type="EMBL" id="MCFF01000006">
    <property type="protein sequence ID" value="ORZ26745.1"/>
    <property type="molecule type" value="Genomic_DNA"/>
</dbReference>
<evidence type="ECO:0000313" key="12">
    <source>
        <dbReference type="EMBL" id="ORZ26745.1"/>
    </source>
</evidence>
<protein>
    <submittedName>
        <fullName evidence="12">Mitochondrial carrier domain-containing protein</fullName>
    </submittedName>
</protein>
<evidence type="ECO:0000256" key="1">
    <source>
        <dbReference type="ARBA" id="ARBA00004448"/>
    </source>
</evidence>
<dbReference type="GeneID" id="33569393"/>
<dbReference type="InterPro" id="IPR018108">
    <property type="entry name" value="MCP_transmembrane"/>
</dbReference>
<dbReference type="Proteomes" id="UP000193648">
    <property type="component" value="Unassembled WGS sequence"/>
</dbReference>
<dbReference type="Gene3D" id="1.50.40.10">
    <property type="entry name" value="Mitochondrial carrier domain"/>
    <property type="match status" value="1"/>
</dbReference>
<reference evidence="12 13" key="1">
    <citation type="submission" date="2016-07" db="EMBL/GenBank/DDBJ databases">
        <title>Pervasive Adenine N6-methylation of Active Genes in Fungi.</title>
        <authorList>
            <consortium name="DOE Joint Genome Institute"/>
            <person name="Mondo S.J."/>
            <person name="Dannebaum R.O."/>
            <person name="Kuo R.C."/>
            <person name="Labutti K."/>
            <person name="Haridas S."/>
            <person name="Kuo A."/>
            <person name="Salamov A."/>
            <person name="Ahrendt S.R."/>
            <person name="Lipzen A."/>
            <person name="Sullivan W."/>
            <person name="Andreopoulos W.B."/>
            <person name="Clum A."/>
            <person name="Lindquist E."/>
            <person name="Daum C."/>
            <person name="Ramamoorthy G.K."/>
            <person name="Gryganskyi A."/>
            <person name="Culley D."/>
            <person name="Magnuson J.K."/>
            <person name="James T.Y."/>
            <person name="O'Malley M.A."/>
            <person name="Stajich J.E."/>
            <person name="Spatafora J.W."/>
            <person name="Visel A."/>
            <person name="Grigoriev I.V."/>
        </authorList>
    </citation>
    <scope>NUCLEOTIDE SEQUENCE [LARGE SCALE GENOMIC DNA]</scope>
    <source>
        <strain evidence="12 13">NRRL 3116</strain>
    </source>
</reference>
<feature type="repeat" description="Solcar" evidence="10">
    <location>
        <begin position="16"/>
        <end position="131"/>
    </location>
</feature>
<dbReference type="PANTHER" id="PTHR46356:SF1">
    <property type="entry name" value="MITOCHONDRIAL 2-OXODICARBOXYLATE CARRIER"/>
    <property type="match status" value="1"/>
</dbReference>
<comment type="subcellular location">
    <subcellularLocation>
        <location evidence="1">Mitochondrion inner membrane</location>
        <topology evidence="1">Multi-pass membrane protein</topology>
    </subcellularLocation>
</comment>
<dbReference type="Pfam" id="PF00153">
    <property type="entry name" value="Mito_carr"/>
    <property type="match status" value="3"/>
</dbReference>
<evidence type="ECO:0000256" key="4">
    <source>
        <dbReference type="ARBA" id="ARBA00022692"/>
    </source>
</evidence>
<evidence type="ECO:0000256" key="8">
    <source>
        <dbReference type="ARBA" id="ARBA00023128"/>
    </source>
</evidence>
<sequence>MESNRTSLGTAKPVPLPFVYQLLAGAVAGVTEVTVMYPLDLVKTRLQLQVTTSRGVHTQAAAVARSAITHSTRPAATVEIAAPYTSIFDCLRKIVQQEGALNLYRGALPPLLAEAPRRAIKFGANEQWGFAFKKLFGLDQFTAPQAGFVGSMAGATEAFFVTPFDLVKVRLQDRNSVAVYNGTIDCLRKVSAQEGIMAFYHGIEATVWRHATWSGIYFMTIQAFRTAFPERSGTPKNESMLRNFVAGTIGGIFGTIVNTPFDVVKTRIQNQMKGDTKYGWTFSSIRKIAHEEGKRALFKGLAPKIVRLGPGGGLLLVVFDRVSDLMRKQIVVEPSSKPTASLMATS</sequence>
<keyword evidence="6" id="KW-0999">Mitochondrion inner membrane</keyword>
<proteinExistence type="inferred from homology"/>
<dbReference type="GO" id="GO:0055085">
    <property type="term" value="P:transmembrane transport"/>
    <property type="evidence" value="ECO:0007669"/>
    <property type="project" value="InterPro"/>
</dbReference>
<evidence type="ECO:0000313" key="13">
    <source>
        <dbReference type="Proteomes" id="UP000193648"/>
    </source>
</evidence>
<evidence type="ECO:0000256" key="11">
    <source>
        <dbReference type="RuleBase" id="RU000488"/>
    </source>
</evidence>
<dbReference type="InterPro" id="IPR051752">
    <property type="entry name" value="Mito_2-oxodicarb_carrier"/>
</dbReference>